<reference evidence="5" key="2">
    <citation type="submission" date="2020-12" db="UniProtKB">
        <authorList>
            <consortium name="WormBaseParasite"/>
        </authorList>
    </citation>
    <scope>IDENTIFICATION</scope>
</reference>
<dbReference type="EMBL" id="LN609529">
    <property type="protein sequence ID" value="CEF66544.1"/>
    <property type="molecule type" value="Genomic_DNA"/>
</dbReference>
<dbReference type="WBParaSite" id="SRAE_2000121200.1">
    <property type="protein sequence ID" value="SRAE_2000121200.1"/>
    <property type="gene ID" value="WBGene00261414"/>
</dbReference>
<proteinExistence type="predicted"/>
<dbReference type="GeneID" id="36378908"/>
<evidence type="ECO:0000313" key="3">
    <source>
        <dbReference type="EMBL" id="CEF66544.1"/>
    </source>
</evidence>
<name>A0A090MY45_STRRB</name>
<dbReference type="CTD" id="36378908"/>
<sequence length="340" mass="40283">MRLNVPSLLLLCSFICLVKCLKVKQYNPLKMRDFLIDSYKKNYKYFNNPMVIVSAFSTHIKVNNPLPEILNIEYCEGEKILILIKNLQKTTFKKRIIIREKESQKVVDKKNYKVIDAIDEMYLFLNFTNLNENNFIIQMAYDPRLQLQFFANKFKDRTNYEKCNSVNENVFMNNEVFISNPFNVKHDDTTSFIICSLKRPNKMFNLYFQYFNNNTGEFIKIKNDNTFFNNLNNDFITMIIINEELVTKSTLKVLCVVEYSITKQKIAEVSTLLKPTLKEDQWIYMEKDQNVKDNNIKKNSNFKDFFAIFIICVISVNLFGRKVVNLIKKIFSLITVTSYF</sequence>
<evidence type="ECO:0000313" key="4">
    <source>
        <dbReference type="Proteomes" id="UP000035682"/>
    </source>
</evidence>
<accession>A0A090MY45</accession>
<organism evidence="3">
    <name type="scientific">Strongyloides ratti</name>
    <name type="common">Parasitic roundworm</name>
    <dbReference type="NCBI Taxonomy" id="34506"/>
    <lineage>
        <taxon>Eukaryota</taxon>
        <taxon>Metazoa</taxon>
        <taxon>Ecdysozoa</taxon>
        <taxon>Nematoda</taxon>
        <taxon>Chromadorea</taxon>
        <taxon>Rhabditida</taxon>
        <taxon>Tylenchina</taxon>
        <taxon>Panagrolaimomorpha</taxon>
        <taxon>Strongyloidoidea</taxon>
        <taxon>Strongyloididae</taxon>
        <taxon>Strongyloides</taxon>
    </lineage>
</organism>
<dbReference type="AlphaFoldDB" id="A0A090MY45"/>
<feature type="chain" id="PRO_5015031399" evidence="2">
    <location>
        <begin position="21"/>
        <end position="340"/>
    </location>
</feature>
<evidence type="ECO:0000313" key="5">
    <source>
        <dbReference type="WBParaSite" id="SRAE_2000121200.1"/>
    </source>
</evidence>
<protein>
    <submittedName>
        <fullName evidence="3 5">Uncharacterized protein</fullName>
    </submittedName>
</protein>
<keyword evidence="1" id="KW-1133">Transmembrane helix</keyword>
<reference evidence="3 4" key="1">
    <citation type="submission" date="2014-09" db="EMBL/GenBank/DDBJ databases">
        <authorList>
            <person name="Martin A.A."/>
        </authorList>
    </citation>
    <scope>NUCLEOTIDE SEQUENCE</scope>
    <source>
        <strain evidence="4">ED321</strain>
        <strain evidence="3">ED321 Heterogonic</strain>
    </source>
</reference>
<keyword evidence="4" id="KW-1185">Reference proteome</keyword>
<evidence type="ECO:0000256" key="2">
    <source>
        <dbReference type="SAM" id="SignalP"/>
    </source>
</evidence>
<evidence type="ECO:0000256" key="1">
    <source>
        <dbReference type="SAM" id="Phobius"/>
    </source>
</evidence>
<dbReference type="RefSeq" id="XP_024505744.1">
    <property type="nucleotide sequence ID" value="XM_024652136.1"/>
</dbReference>
<dbReference type="WormBase" id="SRAE_2000121200">
    <property type="protein sequence ID" value="SRP02577"/>
    <property type="gene ID" value="WBGene00261414"/>
</dbReference>
<keyword evidence="2" id="KW-0732">Signal</keyword>
<feature type="transmembrane region" description="Helical" evidence="1">
    <location>
        <begin position="305"/>
        <end position="324"/>
    </location>
</feature>
<keyword evidence="1" id="KW-0472">Membrane</keyword>
<gene>
    <name evidence="3 5 6" type="ORF">SRAE_2000121200</name>
</gene>
<feature type="signal peptide" evidence="2">
    <location>
        <begin position="1"/>
        <end position="20"/>
    </location>
</feature>
<keyword evidence="1" id="KW-0812">Transmembrane</keyword>
<evidence type="ECO:0000313" key="6">
    <source>
        <dbReference type="WormBase" id="SRAE_2000121200"/>
    </source>
</evidence>
<dbReference type="Proteomes" id="UP000035682">
    <property type="component" value="Unplaced"/>
</dbReference>